<protein>
    <submittedName>
        <fullName evidence="1">Uncharacterized protein</fullName>
    </submittedName>
</protein>
<gene>
    <name evidence="1" type="ORF">NVS88_14735</name>
</gene>
<organism evidence="1 2">
    <name type="scientific">Speluncibacter jeojiensis</name>
    <dbReference type="NCBI Taxonomy" id="2710754"/>
    <lineage>
        <taxon>Bacteria</taxon>
        <taxon>Bacillati</taxon>
        <taxon>Actinomycetota</taxon>
        <taxon>Actinomycetes</taxon>
        <taxon>Mycobacteriales</taxon>
        <taxon>Speluncibacteraceae</taxon>
        <taxon>Speluncibacter</taxon>
    </lineage>
</organism>
<dbReference type="SUPFAM" id="SSF52540">
    <property type="entry name" value="P-loop containing nucleoside triphosphate hydrolases"/>
    <property type="match status" value="1"/>
</dbReference>
<reference evidence="1" key="1">
    <citation type="submission" date="2022-08" db="EMBL/GenBank/DDBJ databases">
        <title>Genome analysis of Corynebacteriales strain.</title>
        <authorList>
            <person name="Lee S.D."/>
        </authorList>
    </citation>
    <scope>NUCLEOTIDE SEQUENCE</scope>
    <source>
        <strain evidence="1">D3-21</strain>
    </source>
</reference>
<sequence length="340" mass="35757">MLQGEELSDRLLTPPVRVAVCGRIGVGRSTLIGALAPRLAAAGVAAELVETPATNDPATNDPVGARAVDDCEVVLYVLTDRVLDSDRRWLSGLGDRLSLVVLNKADTLPAGLPAGLSALPGPVLPTVAGLGRASVDAAALSPEDRALLHAIAEAGEMPVDAQHFVSAGSEQEQAGRRSLLERWDLYGIGCVVSALRSWGSGSGGAGSAWAGDDAALFARMSQWSGVDAVVSRLAVLADRARSLRVDRQLRELDAEAATGTRRDAIERLLATEAAGLRVATVLDRRHEPRTSGAAVEIAGRWRERAHAATDTSAWRAAMDQHRRYAALAVRLRARETAPGA</sequence>
<dbReference type="AlphaFoldDB" id="A0A9X4RI66"/>
<evidence type="ECO:0000313" key="2">
    <source>
        <dbReference type="Proteomes" id="UP001152755"/>
    </source>
</evidence>
<dbReference type="Gene3D" id="3.40.50.300">
    <property type="entry name" value="P-loop containing nucleotide triphosphate hydrolases"/>
    <property type="match status" value="1"/>
</dbReference>
<evidence type="ECO:0000313" key="1">
    <source>
        <dbReference type="EMBL" id="MDG3015816.1"/>
    </source>
</evidence>
<comment type="caution">
    <text evidence="1">The sequence shown here is derived from an EMBL/GenBank/DDBJ whole genome shotgun (WGS) entry which is preliminary data.</text>
</comment>
<dbReference type="EMBL" id="JANRHA010000009">
    <property type="protein sequence ID" value="MDG3015816.1"/>
    <property type="molecule type" value="Genomic_DNA"/>
</dbReference>
<dbReference type="InterPro" id="IPR027417">
    <property type="entry name" value="P-loop_NTPase"/>
</dbReference>
<dbReference type="RefSeq" id="WP_277831894.1">
    <property type="nucleotide sequence ID" value="NZ_JAAIVF010000002.1"/>
</dbReference>
<dbReference type="Proteomes" id="UP001152755">
    <property type="component" value="Unassembled WGS sequence"/>
</dbReference>
<keyword evidence="2" id="KW-1185">Reference proteome</keyword>
<name>A0A9X4RI66_9ACTN</name>
<accession>A0A9X4RI66</accession>
<proteinExistence type="predicted"/>